<dbReference type="Proteomes" id="UP000094313">
    <property type="component" value="Chromosome"/>
</dbReference>
<keyword evidence="8 12" id="KW-0460">Magnesium</keyword>
<reference evidence="18 19" key="1">
    <citation type="submission" date="2016-08" db="EMBL/GenBank/DDBJ databases">
        <authorList>
            <person name="Seilhamer J.J."/>
        </authorList>
    </citation>
    <scope>NUCLEOTIDE SEQUENCE [LARGE SCALE GENOMIC DNA]</scope>
    <source>
        <strain evidence="18 19">DX4</strain>
    </source>
</reference>
<dbReference type="AlphaFoldDB" id="A0A1D7QH95"/>
<protein>
    <recommendedName>
        <fullName evidence="4 12">Enolase</fullName>
        <ecNumber evidence="3 12">4.2.1.11</ecNumber>
    </recommendedName>
    <alternativeName>
        <fullName evidence="12">2-phospho-D-glycerate hydro-lyase</fullName>
    </alternativeName>
    <alternativeName>
        <fullName evidence="12">2-phosphoglycerate dehydratase</fullName>
    </alternativeName>
</protein>
<evidence type="ECO:0000256" key="11">
    <source>
        <dbReference type="ARBA" id="ARBA00045763"/>
    </source>
</evidence>
<feature type="binding site" evidence="12">
    <location>
        <position position="163"/>
    </location>
    <ligand>
        <name>(2R)-2-phosphoglycerate</name>
        <dbReference type="ChEBI" id="CHEBI:58289"/>
    </ligand>
</feature>
<feature type="binding site" evidence="12">
    <location>
        <position position="341"/>
    </location>
    <ligand>
        <name>(2R)-2-phosphoglycerate</name>
        <dbReference type="ChEBI" id="CHEBI:58289"/>
    </ligand>
</feature>
<dbReference type="Pfam" id="PF03952">
    <property type="entry name" value="Enolase_N"/>
    <property type="match status" value="1"/>
</dbReference>
<evidence type="ECO:0000256" key="3">
    <source>
        <dbReference type="ARBA" id="ARBA00012058"/>
    </source>
</evidence>
<dbReference type="PROSITE" id="PS00164">
    <property type="entry name" value="ENOLASE"/>
    <property type="match status" value="1"/>
</dbReference>
<gene>
    <name evidence="12" type="primary">eno</name>
    <name evidence="18" type="ORF">BFS30_13100</name>
</gene>
<feature type="active site" description="Proton acceptor" evidence="12 13">
    <location>
        <position position="341"/>
    </location>
</feature>
<dbReference type="SUPFAM" id="SSF54826">
    <property type="entry name" value="Enolase N-terminal domain-like"/>
    <property type="match status" value="1"/>
</dbReference>
<dbReference type="GO" id="GO:0009986">
    <property type="term" value="C:cell surface"/>
    <property type="evidence" value="ECO:0007669"/>
    <property type="project" value="UniProtKB-SubCell"/>
</dbReference>
<dbReference type="SFLD" id="SFLDG00178">
    <property type="entry name" value="enolase"/>
    <property type="match status" value="1"/>
</dbReference>
<evidence type="ECO:0000256" key="5">
    <source>
        <dbReference type="ARBA" id="ARBA00022490"/>
    </source>
</evidence>
<dbReference type="GO" id="GO:0005576">
    <property type="term" value="C:extracellular region"/>
    <property type="evidence" value="ECO:0007669"/>
    <property type="project" value="UniProtKB-SubCell"/>
</dbReference>
<feature type="binding site" evidence="12 15">
    <location>
        <position position="289"/>
    </location>
    <ligand>
        <name>Mg(2+)</name>
        <dbReference type="ChEBI" id="CHEBI:18420"/>
    </ligand>
</feature>
<dbReference type="PRINTS" id="PR00148">
    <property type="entry name" value="ENOLASE"/>
</dbReference>
<dbReference type="Gene3D" id="3.20.20.120">
    <property type="entry name" value="Enolase-like C-terminal domain"/>
    <property type="match status" value="1"/>
</dbReference>
<dbReference type="NCBIfam" id="TIGR01060">
    <property type="entry name" value="eno"/>
    <property type="match status" value="1"/>
</dbReference>
<dbReference type="InterPro" id="IPR036849">
    <property type="entry name" value="Enolase-like_C_sf"/>
</dbReference>
<dbReference type="InterPro" id="IPR000941">
    <property type="entry name" value="Enolase"/>
</dbReference>
<dbReference type="OrthoDB" id="9804716at2"/>
<comment type="pathway">
    <text evidence="1 12">Carbohydrate degradation; glycolysis; pyruvate from D-glyceraldehyde 3-phosphate: step 4/5.</text>
</comment>
<evidence type="ECO:0000259" key="17">
    <source>
        <dbReference type="SMART" id="SM01193"/>
    </source>
</evidence>
<sequence>MSLIIDVHARQILDSRGNPTIEVDVMTENGVLGRAAVPSGASTGIHEAVELRDNDKSVYMGKGVLKAVANVNDKIADELRGIDVFEQNAIDSLLIKLDGTENKGNLGANAILGVSLAVAKAAAQESRQPLYRYIGGVNANILPIPMMNIINGGSHSDAPIAFQEFMIMPVGAASFSEALRWGTEVFHNLKAILHSRGLSTAVGDEGGFAPNFEGTEDAVETIIQAIEKAGYKAGEQIYIAFDCAASEFYKDGKYDYTKFEGDKGAIRTSEEQAEYLAQLSAKYPILSIEDGMGEDDWAGWKLLTEKIGDRVQLVGDDLFVTNVKRLQTGIDTDTANSILVKVNQIGSLTETINAVSLAQTNGYTSVMSHRSGETEDTTIADLAVALNCGQIKTGSASRSDRIAKYNQLLRIEEELGSAARFIGKDFKFLKKK</sequence>
<evidence type="ECO:0000256" key="4">
    <source>
        <dbReference type="ARBA" id="ARBA00017068"/>
    </source>
</evidence>
<feature type="domain" description="Enolase N-terminal" evidence="17">
    <location>
        <begin position="4"/>
        <end position="134"/>
    </location>
</feature>
<feature type="binding site" evidence="12 15">
    <location>
        <position position="316"/>
    </location>
    <ligand>
        <name>Mg(2+)</name>
        <dbReference type="ChEBI" id="CHEBI:18420"/>
    </ligand>
</feature>
<evidence type="ECO:0000256" key="10">
    <source>
        <dbReference type="ARBA" id="ARBA00023239"/>
    </source>
</evidence>
<dbReference type="GO" id="GO:0006096">
    <property type="term" value="P:glycolytic process"/>
    <property type="evidence" value="ECO:0007669"/>
    <property type="project" value="UniProtKB-UniRule"/>
</dbReference>
<evidence type="ECO:0000256" key="8">
    <source>
        <dbReference type="ARBA" id="ARBA00022842"/>
    </source>
</evidence>
<dbReference type="KEGG" id="psty:BFS30_13100"/>
<feature type="binding site" evidence="12">
    <location>
        <position position="392"/>
    </location>
    <ligand>
        <name>(2R)-2-phosphoglycerate</name>
        <dbReference type="ChEBI" id="CHEBI:58289"/>
    </ligand>
</feature>
<dbReference type="RefSeq" id="WP_069379707.1">
    <property type="nucleotide sequence ID" value="NZ_CP017141.1"/>
</dbReference>
<keyword evidence="7 12" id="KW-0479">Metal-binding</keyword>
<feature type="binding site" evidence="12 15">
    <location>
        <position position="242"/>
    </location>
    <ligand>
        <name>Mg(2+)</name>
        <dbReference type="ChEBI" id="CHEBI:18420"/>
    </ligand>
</feature>
<dbReference type="InterPro" id="IPR020809">
    <property type="entry name" value="Enolase_CS"/>
</dbReference>
<dbReference type="InterPro" id="IPR020811">
    <property type="entry name" value="Enolase_N"/>
</dbReference>
<dbReference type="Gene3D" id="3.30.390.10">
    <property type="entry name" value="Enolase-like, N-terminal domain"/>
    <property type="match status" value="1"/>
</dbReference>
<feature type="binding site" evidence="14">
    <location>
        <position position="289"/>
    </location>
    <ligand>
        <name>substrate</name>
    </ligand>
</feature>
<dbReference type="SFLD" id="SFLDS00001">
    <property type="entry name" value="Enolase"/>
    <property type="match status" value="1"/>
</dbReference>
<evidence type="ECO:0000256" key="15">
    <source>
        <dbReference type="PIRSR" id="PIRSR001400-3"/>
    </source>
</evidence>
<dbReference type="PANTHER" id="PTHR11902">
    <property type="entry name" value="ENOLASE"/>
    <property type="match status" value="1"/>
</dbReference>
<dbReference type="HAMAP" id="MF_00318">
    <property type="entry name" value="Enolase"/>
    <property type="match status" value="1"/>
</dbReference>
<dbReference type="EC" id="4.2.1.11" evidence="3 12"/>
<feature type="binding site" evidence="14">
    <location>
        <position position="164"/>
    </location>
    <ligand>
        <name>substrate</name>
    </ligand>
</feature>
<dbReference type="SMART" id="SM01193">
    <property type="entry name" value="Enolase_N"/>
    <property type="match status" value="1"/>
</dbReference>
<keyword evidence="6 12" id="KW-0964">Secreted</keyword>
<comment type="similarity">
    <text evidence="2 12">Belongs to the enolase family.</text>
</comment>
<evidence type="ECO:0000256" key="12">
    <source>
        <dbReference type="HAMAP-Rule" id="MF_00318"/>
    </source>
</evidence>
<feature type="domain" description="Enolase C-terminal TIM barrel" evidence="16">
    <location>
        <begin position="139"/>
        <end position="429"/>
    </location>
</feature>
<evidence type="ECO:0000256" key="1">
    <source>
        <dbReference type="ARBA" id="ARBA00005031"/>
    </source>
</evidence>
<comment type="subcellular location">
    <subcellularLocation>
        <location evidence="12">Cytoplasm</location>
    </subcellularLocation>
    <subcellularLocation>
        <location evidence="12">Secreted</location>
    </subcellularLocation>
    <subcellularLocation>
        <location evidence="12">Cell surface</location>
    </subcellularLocation>
    <text evidence="12">Fractions of enolase are present in both the cytoplasm and on the cell surface.</text>
</comment>
<keyword evidence="19" id="KW-1185">Reference proteome</keyword>
<dbReference type="GO" id="GO:0000015">
    <property type="term" value="C:phosphopyruvate hydratase complex"/>
    <property type="evidence" value="ECO:0007669"/>
    <property type="project" value="InterPro"/>
</dbReference>
<dbReference type="InterPro" id="IPR020810">
    <property type="entry name" value="Enolase_C"/>
</dbReference>
<feature type="binding site" evidence="12">
    <location>
        <position position="371"/>
    </location>
    <ligand>
        <name>(2R)-2-phosphoglycerate</name>
        <dbReference type="ChEBI" id="CHEBI:58289"/>
    </ligand>
</feature>
<dbReference type="SMART" id="SM01192">
    <property type="entry name" value="Enolase_C"/>
    <property type="match status" value="1"/>
</dbReference>
<evidence type="ECO:0000259" key="16">
    <source>
        <dbReference type="SMART" id="SM01192"/>
    </source>
</evidence>
<keyword evidence="18" id="KW-0670">Pyruvate</keyword>
<dbReference type="FunFam" id="3.30.390.10:FF:000001">
    <property type="entry name" value="Enolase"/>
    <property type="match status" value="1"/>
</dbReference>
<evidence type="ECO:0000256" key="7">
    <source>
        <dbReference type="ARBA" id="ARBA00022723"/>
    </source>
</evidence>
<dbReference type="EMBL" id="CP017141">
    <property type="protein sequence ID" value="AOM78033.1"/>
    <property type="molecule type" value="Genomic_DNA"/>
</dbReference>
<comment type="cofactor">
    <cofactor evidence="15">
        <name>Mg(2+)</name>
        <dbReference type="ChEBI" id="CHEBI:18420"/>
    </cofactor>
    <text evidence="15">Mg(2+) is required for catalysis and for stabilizing the dimer.</text>
</comment>
<dbReference type="SFLD" id="SFLDF00002">
    <property type="entry name" value="enolase"/>
    <property type="match status" value="1"/>
</dbReference>
<comment type="function">
    <text evidence="11 12">Catalyzes the reversible conversion of 2-phosphoglycerate (2-PG) into phosphoenolpyruvate (PEP). It is essential for the degradation of carbohydrates via glycolysis.</text>
</comment>
<name>A0A1D7QH95_9SPHI</name>
<comment type="catalytic activity">
    <reaction evidence="12">
        <text>(2R)-2-phosphoglycerate = phosphoenolpyruvate + H2O</text>
        <dbReference type="Rhea" id="RHEA:10164"/>
        <dbReference type="ChEBI" id="CHEBI:15377"/>
        <dbReference type="ChEBI" id="CHEBI:58289"/>
        <dbReference type="ChEBI" id="CHEBI:58702"/>
        <dbReference type="EC" id="4.2.1.11"/>
    </reaction>
</comment>
<feature type="binding site" evidence="12">
    <location>
        <position position="370"/>
    </location>
    <ligand>
        <name>(2R)-2-phosphoglycerate</name>
        <dbReference type="ChEBI" id="CHEBI:58289"/>
    </ligand>
</feature>
<feature type="binding site" evidence="14">
    <location>
        <position position="155"/>
    </location>
    <ligand>
        <name>substrate</name>
    </ligand>
</feature>
<comment type="cofactor">
    <cofactor evidence="12">
        <name>Mg(2+)</name>
        <dbReference type="ChEBI" id="CHEBI:18420"/>
    </cofactor>
    <text evidence="12">Binds a second Mg(2+) ion via substrate during catalysis.</text>
</comment>
<accession>A0A1D7QH95</accession>
<evidence type="ECO:0000256" key="2">
    <source>
        <dbReference type="ARBA" id="ARBA00009604"/>
    </source>
</evidence>
<evidence type="ECO:0000256" key="9">
    <source>
        <dbReference type="ARBA" id="ARBA00023152"/>
    </source>
</evidence>
<dbReference type="CDD" id="cd03313">
    <property type="entry name" value="enolase"/>
    <property type="match status" value="1"/>
</dbReference>
<dbReference type="GO" id="GO:0004634">
    <property type="term" value="F:phosphopyruvate hydratase activity"/>
    <property type="evidence" value="ECO:0007669"/>
    <property type="project" value="UniProtKB-UniRule"/>
</dbReference>
<evidence type="ECO:0000256" key="6">
    <source>
        <dbReference type="ARBA" id="ARBA00022525"/>
    </source>
</evidence>
<dbReference type="InterPro" id="IPR029017">
    <property type="entry name" value="Enolase-like_N"/>
</dbReference>
<proteinExistence type="inferred from homology"/>
<dbReference type="Pfam" id="PF00113">
    <property type="entry name" value="Enolase_C"/>
    <property type="match status" value="1"/>
</dbReference>
<keyword evidence="10 12" id="KW-0456">Lyase</keyword>
<dbReference type="FunFam" id="3.20.20.120:FF:000001">
    <property type="entry name" value="Enolase"/>
    <property type="match status" value="1"/>
</dbReference>
<feature type="active site" description="Proton donor" evidence="12 13">
    <location>
        <position position="205"/>
    </location>
</feature>
<organism evidence="18 19">
    <name type="scientific">Pedobacter steynii</name>
    <dbReference type="NCBI Taxonomy" id="430522"/>
    <lineage>
        <taxon>Bacteria</taxon>
        <taxon>Pseudomonadati</taxon>
        <taxon>Bacteroidota</taxon>
        <taxon>Sphingobacteriia</taxon>
        <taxon>Sphingobacteriales</taxon>
        <taxon>Sphingobacteriaceae</taxon>
        <taxon>Pedobacter</taxon>
    </lineage>
</organism>
<keyword evidence="5 12" id="KW-0963">Cytoplasm</keyword>
<dbReference type="PIRSF" id="PIRSF001400">
    <property type="entry name" value="Enolase"/>
    <property type="match status" value="1"/>
</dbReference>
<evidence type="ECO:0000256" key="13">
    <source>
        <dbReference type="PIRSR" id="PIRSR001400-1"/>
    </source>
</evidence>
<feature type="binding site" evidence="14">
    <location>
        <position position="392"/>
    </location>
    <ligand>
        <name>substrate</name>
    </ligand>
</feature>
<dbReference type="GO" id="GO:0000287">
    <property type="term" value="F:magnesium ion binding"/>
    <property type="evidence" value="ECO:0007669"/>
    <property type="project" value="UniProtKB-UniRule"/>
</dbReference>
<dbReference type="SUPFAM" id="SSF51604">
    <property type="entry name" value="Enolase C-terminal domain-like"/>
    <property type="match status" value="1"/>
</dbReference>
<feature type="binding site" evidence="14">
    <location>
        <position position="316"/>
    </location>
    <ligand>
        <name>substrate</name>
    </ligand>
</feature>
<dbReference type="UniPathway" id="UPA00109">
    <property type="reaction ID" value="UER00187"/>
</dbReference>
<keyword evidence="9 12" id="KW-0324">Glycolysis</keyword>
<dbReference type="PANTHER" id="PTHR11902:SF1">
    <property type="entry name" value="ENOLASE"/>
    <property type="match status" value="1"/>
</dbReference>
<evidence type="ECO:0000256" key="14">
    <source>
        <dbReference type="PIRSR" id="PIRSR001400-2"/>
    </source>
</evidence>
<evidence type="ECO:0000313" key="18">
    <source>
        <dbReference type="EMBL" id="AOM78033.1"/>
    </source>
</evidence>
<evidence type="ECO:0000313" key="19">
    <source>
        <dbReference type="Proteomes" id="UP000094313"/>
    </source>
</evidence>
<feature type="binding site" evidence="14">
    <location>
        <begin position="368"/>
        <end position="371"/>
    </location>
    <ligand>
        <name>substrate</name>
    </ligand>
</feature>